<evidence type="ECO:0000259" key="3">
    <source>
        <dbReference type="PROSITE" id="PS01180"/>
    </source>
</evidence>
<reference evidence="4 5" key="1">
    <citation type="submission" date="2024-02" db="EMBL/GenBank/DDBJ databases">
        <title>Chromosome-scale genome assembly of the rough periwinkle Littorina saxatilis.</title>
        <authorList>
            <person name="De Jode A."/>
            <person name="Faria R."/>
            <person name="Formenti G."/>
            <person name="Sims Y."/>
            <person name="Smith T.P."/>
            <person name="Tracey A."/>
            <person name="Wood J.M.D."/>
            <person name="Zagrodzka Z.B."/>
            <person name="Johannesson K."/>
            <person name="Butlin R.K."/>
            <person name="Leder E.H."/>
        </authorList>
    </citation>
    <scope>NUCLEOTIDE SEQUENCE [LARGE SCALE GENOMIC DNA]</scope>
    <source>
        <strain evidence="4">Snail1</strain>
        <tissue evidence="4">Muscle</tissue>
    </source>
</reference>
<proteinExistence type="predicted"/>
<dbReference type="Gene3D" id="2.60.120.290">
    <property type="entry name" value="Spermadhesin, CUB domain"/>
    <property type="match status" value="2"/>
</dbReference>
<dbReference type="GO" id="GO:0005886">
    <property type="term" value="C:plasma membrane"/>
    <property type="evidence" value="ECO:0007669"/>
    <property type="project" value="TreeGrafter"/>
</dbReference>
<dbReference type="PROSITE" id="PS01180">
    <property type="entry name" value="CUB"/>
    <property type="match status" value="1"/>
</dbReference>
<dbReference type="InterPro" id="IPR000859">
    <property type="entry name" value="CUB_dom"/>
</dbReference>
<feature type="domain" description="CUB" evidence="3">
    <location>
        <begin position="95"/>
        <end position="157"/>
    </location>
</feature>
<sequence>MSSNLSCRNCTDFVRIFQNLERPEVNENSRWDVELCGNISSLKRKNFYSSDRSLILEFHSESLRNHKFRGFSGIYQFLDKRNYITTGRRVEGQPCTYEFFSNSSHKSKSGKFFSPFYPQIYKPNSRCRYHLHALPGERVRVVFSNIQLHNRDTRYAY</sequence>
<dbReference type="EMBL" id="JBAMIC010000934">
    <property type="protein sequence ID" value="KAK7089642.1"/>
    <property type="molecule type" value="Genomic_DNA"/>
</dbReference>
<dbReference type="Pfam" id="PF00431">
    <property type="entry name" value="CUB"/>
    <property type="match status" value="1"/>
</dbReference>
<keyword evidence="1" id="KW-1015">Disulfide bond</keyword>
<dbReference type="AlphaFoldDB" id="A0AAN9FZQ5"/>
<accession>A0AAN9FZQ5</accession>
<dbReference type="PANTHER" id="PTHR47537">
    <property type="entry name" value="CUBILIN"/>
    <property type="match status" value="1"/>
</dbReference>
<name>A0AAN9FZQ5_9CAEN</name>
<keyword evidence="5" id="KW-1185">Reference proteome</keyword>
<dbReference type="InterPro" id="IPR053207">
    <property type="entry name" value="Non-NMDA_GluR_Accessory"/>
</dbReference>
<gene>
    <name evidence="4" type="ORF">V1264_024448</name>
</gene>
<evidence type="ECO:0000313" key="4">
    <source>
        <dbReference type="EMBL" id="KAK7089642.1"/>
    </source>
</evidence>
<evidence type="ECO:0000256" key="1">
    <source>
        <dbReference type="ARBA" id="ARBA00023157"/>
    </source>
</evidence>
<evidence type="ECO:0000256" key="2">
    <source>
        <dbReference type="PROSITE-ProRule" id="PRU00059"/>
    </source>
</evidence>
<comment type="caution">
    <text evidence="2">Lacks conserved residue(s) required for the propagation of feature annotation.</text>
</comment>
<evidence type="ECO:0000313" key="5">
    <source>
        <dbReference type="Proteomes" id="UP001374579"/>
    </source>
</evidence>
<dbReference type="SUPFAM" id="SSF49854">
    <property type="entry name" value="Spermadhesin, CUB domain"/>
    <property type="match status" value="2"/>
</dbReference>
<dbReference type="Proteomes" id="UP001374579">
    <property type="component" value="Unassembled WGS sequence"/>
</dbReference>
<protein>
    <recommendedName>
        <fullName evidence="3">CUB domain-containing protein</fullName>
    </recommendedName>
</protein>
<dbReference type="InterPro" id="IPR035914">
    <property type="entry name" value="Sperma_CUB_dom_sf"/>
</dbReference>
<dbReference type="PANTHER" id="PTHR47537:SF2">
    <property type="entry name" value="CUBILIN"/>
    <property type="match status" value="1"/>
</dbReference>
<comment type="caution">
    <text evidence="4">The sequence shown here is derived from an EMBL/GenBank/DDBJ whole genome shotgun (WGS) entry which is preliminary data.</text>
</comment>
<organism evidence="4 5">
    <name type="scientific">Littorina saxatilis</name>
    <dbReference type="NCBI Taxonomy" id="31220"/>
    <lineage>
        <taxon>Eukaryota</taxon>
        <taxon>Metazoa</taxon>
        <taxon>Spiralia</taxon>
        <taxon>Lophotrochozoa</taxon>
        <taxon>Mollusca</taxon>
        <taxon>Gastropoda</taxon>
        <taxon>Caenogastropoda</taxon>
        <taxon>Littorinimorpha</taxon>
        <taxon>Littorinoidea</taxon>
        <taxon>Littorinidae</taxon>
        <taxon>Littorina</taxon>
    </lineage>
</organism>